<proteinExistence type="predicted"/>
<comment type="caution">
    <text evidence="2">The sequence shown here is derived from an EMBL/GenBank/DDBJ whole genome shotgun (WGS) entry which is preliminary data.</text>
</comment>
<organism evidence="2 3">
    <name type="scientific">Oryzias melastigma</name>
    <name type="common">Marine medaka</name>
    <dbReference type="NCBI Taxonomy" id="30732"/>
    <lineage>
        <taxon>Eukaryota</taxon>
        <taxon>Metazoa</taxon>
        <taxon>Chordata</taxon>
        <taxon>Craniata</taxon>
        <taxon>Vertebrata</taxon>
        <taxon>Euteleostomi</taxon>
        <taxon>Actinopterygii</taxon>
        <taxon>Neopterygii</taxon>
        <taxon>Teleostei</taxon>
        <taxon>Neoteleostei</taxon>
        <taxon>Acanthomorphata</taxon>
        <taxon>Ovalentaria</taxon>
        <taxon>Atherinomorphae</taxon>
        <taxon>Beloniformes</taxon>
        <taxon>Adrianichthyidae</taxon>
        <taxon>Oryziinae</taxon>
        <taxon>Oryzias</taxon>
    </lineage>
</organism>
<feature type="compositionally biased region" description="Polar residues" evidence="1">
    <location>
        <begin position="1"/>
        <end position="10"/>
    </location>
</feature>
<evidence type="ECO:0000256" key="1">
    <source>
        <dbReference type="SAM" id="MobiDB-lite"/>
    </source>
</evidence>
<reference evidence="2" key="1">
    <citation type="journal article" name="BMC Genomics">
        <title>Long-read sequencing and de novo genome assembly of marine medaka (Oryzias melastigma).</title>
        <authorList>
            <person name="Liang P."/>
            <person name="Saqib H.S.A."/>
            <person name="Ni X."/>
            <person name="Shen Y."/>
        </authorList>
    </citation>
    <scope>NUCLEOTIDE SEQUENCE</scope>
    <source>
        <strain evidence="2">Bigg-433</strain>
    </source>
</reference>
<protein>
    <submittedName>
        <fullName evidence="2">Uncharacterized protein</fullName>
    </submittedName>
</protein>
<accession>A0A834EYZ0</accession>
<gene>
    <name evidence="2" type="ORF">FQA47_016410</name>
</gene>
<evidence type="ECO:0000313" key="3">
    <source>
        <dbReference type="Proteomes" id="UP000646548"/>
    </source>
</evidence>
<dbReference type="Proteomes" id="UP000646548">
    <property type="component" value="Unassembled WGS sequence"/>
</dbReference>
<name>A0A834EYZ0_ORYME</name>
<dbReference type="AlphaFoldDB" id="A0A834EYZ0"/>
<evidence type="ECO:0000313" key="2">
    <source>
        <dbReference type="EMBL" id="KAF6714884.1"/>
    </source>
</evidence>
<feature type="region of interest" description="Disordered" evidence="1">
    <location>
        <begin position="1"/>
        <end position="21"/>
    </location>
</feature>
<dbReference type="EMBL" id="WKFB01001190">
    <property type="protein sequence ID" value="KAF6714884.1"/>
    <property type="molecule type" value="Genomic_DNA"/>
</dbReference>
<sequence length="101" mass="10834">MTGHTSSKSENLIPEEPCQNRCRTSRTAVTSHAAGSVGHFKGAEAPPPPLSVLLFPPSGSVTLVLLFAAIRVWPELTEPYPGRLTEMVSEAPSGSDRQQHQ</sequence>